<dbReference type="EMBL" id="BARS01045348">
    <property type="protein sequence ID" value="GAG31672.1"/>
    <property type="molecule type" value="Genomic_DNA"/>
</dbReference>
<name>X0X8D1_9ZZZZ</name>
<reference evidence="1" key="1">
    <citation type="journal article" date="2014" name="Front. Microbiol.">
        <title>High frequency of phylogenetically diverse reductive dehalogenase-homologous genes in deep subseafloor sedimentary metagenomes.</title>
        <authorList>
            <person name="Kawai M."/>
            <person name="Futagami T."/>
            <person name="Toyoda A."/>
            <person name="Takaki Y."/>
            <person name="Nishi S."/>
            <person name="Hori S."/>
            <person name="Arai W."/>
            <person name="Tsubouchi T."/>
            <person name="Morono Y."/>
            <person name="Uchiyama I."/>
            <person name="Ito T."/>
            <person name="Fujiyama A."/>
            <person name="Inagaki F."/>
            <person name="Takami H."/>
        </authorList>
    </citation>
    <scope>NUCLEOTIDE SEQUENCE</scope>
    <source>
        <strain evidence="1">Expedition CK06-06</strain>
    </source>
</reference>
<organism evidence="1">
    <name type="scientific">marine sediment metagenome</name>
    <dbReference type="NCBI Taxonomy" id="412755"/>
    <lineage>
        <taxon>unclassified sequences</taxon>
        <taxon>metagenomes</taxon>
        <taxon>ecological metagenomes</taxon>
    </lineage>
</organism>
<feature type="non-terminal residue" evidence="1">
    <location>
        <position position="1"/>
    </location>
</feature>
<accession>X0X8D1</accession>
<comment type="caution">
    <text evidence="1">The sequence shown here is derived from an EMBL/GenBank/DDBJ whole genome shotgun (WGS) entry which is preliminary data.</text>
</comment>
<feature type="non-terminal residue" evidence="1">
    <location>
        <position position="248"/>
    </location>
</feature>
<evidence type="ECO:0000313" key="1">
    <source>
        <dbReference type="EMBL" id="GAG31672.1"/>
    </source>
</evidence>
<protein>
    <recommendedName>
        <fullName evidence="2">BcpO-related WXXGXW repeat protein</fullName>
    </recommendedName>
</protein>
<proteinExistence type="predicted"/>
<evidence type="ECO:0008006" key="2">
    <source>
        <dbReference type="Google" id="ProtNLM"/>
    </source>
</evidence>
<dbReference type="AlphaFoldDB" id="X0X8D1"/>
<sequence>QGYWYDENAVADADAYLPTPPESIDNGPSVPPPGDDYFWVPGHWQYAGSGYRWQGGFWSGQHSNWVWQPGCYVGTPNGCVWVDGYWDYLPTARGYLYAPVRFYDSVYLRPSYVYRPRYPLLNTAALLLQLFVRPGYSHYYYGNFYGSSYAGLGFRPWFHSGHGHRYATPWRSYYDWKYRQSGIHFSRSMDRYGQIVGSRPNASFNRLAKGKTHLEISGPGQAGPLKERGGKGVHTFDSVVRSSPVRVD</sequence>
<gene>
    <name evidence="1" type="ORF">S01H1_68380</name>
</gene>